<dbReference type="Proteomes" id="UP000255469">
    <property type="component" value="Unassembled WGS sequence"/>
</dbReference>
<keyword evidence="1" id="KW-0472">Membrane</keyword>
<keyword evidence="1" id="KW-0812">Transmembrane</keyword>
<organism evidence="2 3">
    <name type="scientific">Prevotella denticola</name>
    <dbReference type="NCBI Taxonomy" id="28129"/>
    <lineage>
        <taxon>Bacteria</taxon>
        <taxon>Pseudomonadati</taxon>
        <taxon>Bacteroidota</taxon>
        <taxon>Bacteroidia</taxon>
        <taxon>Bacteroidales</taxon>
        <taxon>Prevotellaceae</taxon>
        <taxon>Prevotella</taxon>
    </lineage>
</organism>
<keyword evidence="1" id="KW-1133">Transmembrane helix</keyword>
<protein>
    <submittedName>
        <fullName evidence="2">Uncharacterized protein</fullName>
    </submittedName>
</protein>
<dbReference type="RefSeq" id="WP_025067342.1">
    <property type="nucleotide sequence ID" value="NZ_CAUVPN010000012.1"/>
</dbReference>
<proteinExistence type="predicted"/>
<dbReference type="AlphaFoldDB" id="A0A379ECQ1"/>
<gene>
    <name evidence="2" type="ORF">NCTC13067_01730</name>
</gene>
<evidence type="ECO:0000256" key="1">
    <source>
        <dbReference type="SAM" id="Phobius"/>
    </source>
</evidence>
<dbReference type="Gene3D" id="3.10.450.50">
    <property type="match status" value="1"/>
</dbReference>
<reference evidence="2 3" key="1">
    <citation type="submission" date="2018-06" db="EMBL/GenBank/DDBJ databases">
        <authorList>
            <consortium name="Pathogen Informatics"/>
            <person name="Doyle S."/>
        </authorList>
    </citation>
    <scope>NUCLEOTIDE SEQUENCE [LARGE SCALE GENOMIC DNA]</scope>
    <source>
        <strain evidence="2 3">NCTC13067</strain>
    </source>
</reference>
<sequence>MQYHVTCNKCRRSFTITAEGGDRMRCSCPYCGQTLLVNLPAMAQPATPPVVHPVSGQKDSEGGSPGLKILLTVLIVLVVGGLGAFGFILWQDRQEAAQQEIRVQRKAHADSLMQVRARQDAQVEEEQRREQQQQAVCRFLRSFYQNAVFLSDDTDPSYYARYLTPYCRQMIFGTGPDDEEDKWAAWWGAFGNLNNEYDFDELSRNLRITPAGNDWYKVRLSEHGLTETRNIRVKMTDGHILIDDVR</sequence>
<accession>A0A379ECQ1</accession>
<feature type="transmembrane region" description="Helical" evidence="1">
    <location>
        <begin position="69"/>
        <end position="90"/>
    </location>
</feature>
<dbReference type="EMBL" id="UGTM01000002">
    <property type="protein sequence ID" value="SUB93873.1"/>
    <property type="molecule type" value="Genomic_DNA"/>
</dbReference>
<evidence type="ECO:0000313" key="3">
    <source>
        <dbReference type="Proteomes" id="UP000255469"/>
    </source>
</evidence>
<evidence type="ECO:0000313" key="2">
    <source>
        <dbReference type="EMBL" id="SUB93873.1"/>
    </source>
</evidence>
<name>A0A379ECQ1_9BACT</name>